<accession>A0A7G8BF41</accession>
<evidence type="ECO:0000313" key="4">
    <source>
        <dbReference type="Proteomes" id="UP000515312"/>
    </source>
</evidence>
<feature type="active site" evidence="2">
    <location>
        <position position="47"/>
    </location>
</feature>
<name>A0A7G8BF41_9BACT</name>
<evidence type="ECO:0000256" key="2">
    <source>
        <dbReference type="PIRSR" id="PIRSR016184-1"/>
    </source>
</evidence>
<dbReference type="PIRSF" id="PIRSF016184">
    <property type="entry name" value="PhzC_PhzF"/>
    <property type="match status" value="1"/>
</dbReference>
<dbReference type="KEGG" id="adin:H7849_18975"/>
<organism evidence="3 4">
    <name type="scientific">Alloacidobacterium dinghuense</name>
    <dbReference type="NCBI Taxonomy" id="2763107"/>
    <lineage>
        <taxon>Bacteria</taxon>
        <taxon>Pseudomonadati</taxon>
        <taxon>Acidobacteriota</taxon>
        <taxon>Terriglobia</taxon>
        <taxon>Terriglobales</taxon>
        <taxon>Acidobacteriaceae</taxon>
        <taxon>Alloacidobacterium</taxon>
    </lineage>
</organism>
<dbReference type="Gene3D" id="3.10.310.10">
    <property type="entry name" value="Diaminopimelate Epimerase, Chain A, domain 1"/>
    <property type="match status" value="2"/>
</dbReference>
<keyword evidence="4" id="KW-1185">Reference proteome</keyword>
<dbReference type="InterPro" id="IPR003719">
    <property type="entry name" value="Phenazine_PhzF-like"/>
</dbReference>
<dbReference type="RefSeq" id="WP_186741577.1">
    <property type="nucleotide sequence ID" value="NZ_CP060394.1"/>
</dbReference>
<proteinExistence type="inferred from homology"/>
<dbReference type="PANTHER" id="PTHR13774">
    <property type="entry name" value="PHENAZINE BIOSYNTHESIS PROTEIN"/>
    <property type="match status" value="1"/>
</dbReference>
<evidence type="ECO:0000256" key="1">
    <source>
        <dbReference type="ARBA" id="ARBA00008270"/>
    </source>
</evidence>
<sequence>MRAFDYHLCDVFTDTPFHGNQLAVFENAGDLTQEEMQKIAKETNLSETTFIVRRSPEMEKLRGVRVRIFTTQEELPFAGHPTLGTSTFIRQHLPEYADCESIELELNVGPVSVRFSPPLNGAVHGEMTQPDPIFGQLHDHIEVARAIGVKADDLAMEMPVQTVSTGLPYCIVPFRAVDALSQLRIPAAAAEEYLSDKDAKFFYCIAPELKGIWRARMQFYNGEDPATGSAAGCAISYLVHHGFAASDEQLHIRQGIEMGRPSMIDVRAKFDGVSVREVRVGGSTVFVAKGRFFLE</sequence>
<dbReference type="GO" id="GO:0016853">
    <property type="term" value="F:isomerase activity"/>
    <property type="evidence" value="ECO:0007669"/>
    <property type="project" value="TreeGrafter"/>
</dbReference>
<gene>
    <name evidence="3" type="ORF">H7849_18975</name>
</gene>
<dbReference type="SUPFAM" id="SSF54506">
    <property type="entry name" value="Diaminopimelate epimerase-like"/>
    <property type="match status" value="1"/>
</dbReference>
<dbReference type="Pfam" id="PF02567">
    <property type="entry name" value="PhzC-PhzF"/>
    <property type="match status" value="1"/>
</dbReference>
<evidence type="ECO:0000313" key="3">
    <source>
        <dbReference type="EMBL" id="QNI31161.1"/>
    </source>
</evidence>
<protein>
    <submittedName>
        <fullName evidence="3">PhzF family phenazine biosynthesis protein</fullName>
    </submittedName>
</protein>
<dbReference type="Proteomes" id="UP000515312">
    <property type="component" value="Chromosome"/>
</dbReference>
<dbReference type="NCBIfam" id="TIGR00654">
    <property type="entry name" value="PhzF_family"/>
    <property type="match status" value="1"/>
</dbReference>
<dbReference type="AlphaFoldDB" id="A0A7G8BF41"/>
<dbReference type="EMBL" id="CP060394">
    <property type="protein sequence ID" value="QNI31161.1"/>
    <property type="molecule type" value="Genomic_DNA"/>
</dbReference>
<reference evidence="3 4" key="1">
    <citation type="submission" date="2020-08" db="EMBL/GenBank/DDBJ databases">
        <title>Edaphobacter telluris sp. nov. and Acidobacterium dinghuensis sp. nov., two acidobacteria isolated from forest soil.</title>
        <authorList>
            <person name="Fu J."/>
            <person name="Qiu L."/>
        </authorList>
    </citation>
    <scope>NUCLEOTIDE SEQUENCE [LARGE SCALE GENOMIC DNA]</scope>
    <source>
        <strain evidence="3">4Y35</strain>
    </source>
</reference>
<comment type="similarity">
    <text evidence="1">Belongs to the PhzF family.</text>
</comment>
<dbReference type="GO" id="GO:0005737">
    <property type="term" value="C:cytoplasm"/>
    <property type="evidence" value="ECO:0007669"/>
    <property type="project" value="TreeGrafter"/>
</dbReference>
<dbReference type="PANTHER" id="PTHR13774:SF32">
    <property type="entry name" value="ANTISENSE-ENHANCING SEQUENCE 1"/>
    <property type="match status" value="1"/>
</dbReference>